<dbReference type="RefSeq" id="XP_008455486.1">
    <property type="nucleotide sequence ID" value="XM_008457264.2"/>
</dbReference>
<dbReference type="RefSeq" id="XP_008455487.1">
    <property type="nucleotide sequence ID" value="XM_008457265.2"/>
</dbReference>
<dbReference type="OrthoDB" id="1937549at2759"/>
<feature type="compositionally biased region" description="Low complexity" evidence="1">
    <location>
        <begin position="216"/>
        <end position="229"/>
    </location>
</feature>
<evidence type="ECO:0000313" key="3">
    <source>
        <dbReference type="Proteomes" id="UP001652600"/>
    </source>
</evidence>
<evidence type="ECO:0000256" key="1">
    <source>
        <dbReference type="SAM" id="MobiDB-lite"/>
    </source>
</evidence>
<evidence type="ECO:0000313" key="2">
    <source>
        <dbReference type="EnsemblPlants" id="MELO3C018861.2.1"/>
    </source>
</evidence>
<feature type="compositionally biased region" description="Basic and acidic residues" evidence="1">
    <location>
        <begin position="159"/>
        <end position="175"/>
    </location>
</feature>
<proteinExistence type="predicted"/>
<gene>
    <name evidence="4 5" type="primary">LOC103495638</name>
    <name evidence="2" type="synonym">103495638</name>
</gene>
<organism evidence="3 4">
    <name type="scientific">Cucumis melo</name>
    <name type="common">Muskmelon</name>
    <dbReference type="NCBI Taxonomy" id="3656"/>
    <lineage>
        <taxon>Eukaryota</taxon>
        <taxon>Viridiplantae</taxon>
        <taxon>Streptophyta</taxon>
        <taxon>Embryophyta</taxon>
        <taxon>Tracheophyta</taxon>
        <taxon>Spermatophyta</taxon>
        <taxon>Magnoliopsida</taxon>
        <taxon>eudicotyledons</taxon>
        <taxon>Gunneridae</taxon>
        <taxon>Pentapetalae</taxon>
        <taxon>rosids</taxon>
        <taxon>fabids</taxon>
        <taxon>Cucurbitales</taxon>
        <taxon>Cucurbitaceae</taxon>
        <taxon>Benincaseae</taxon>
        <taxon>Cucumis</taxon>
    </lineage>
</organism>
<evidence type="ECO:0000313" key="5">
    <source>
        <dbReference type="RefSeq" id="XP_008455487.1"/>
    </source>
</evidence>
<keyword evidence="4 5" id="KW-0396">Initiation factor</keyword>
<reference evidence="2" key="1">
    <citation type="submission" date="2023-03" db="UniProtKB">
        <authorList>
            <consortium name="EnsemblPlants"/>
        </authorList>
    </citation>
    <scope>IDENTIFICATION</scope>
</reference>
<dbReference type="GO" id="GO:0003743">
    <property type="term" value="F:translation initiation factor activity"/>
    <property type="evidence" value="ECO:0007669"/>
    <property type="project" value="UniProtKB-KW"/>
</dbReference>
<keyword evidence="3" id="KW-1185">Reference proteome</keyword>
<feature type="compositionally biased region" description="Polar residues" evidence="1">
    <location>
        <begin position="1"/>
        <end position="12"/>
    </location>
</feature>
<keyword evidence="4 5" id="KW-0648">Protein biosynthesis</keyword>
<dbReference type="KEGG" id="cmo:103495638"/>
<dbReference type="eggNOG" id="ENOG502S1HY">
    <property type="taxonomic scope" value="Eukaryota"/>
</dbReference>
<dbReference type="AlphaFoldDB" id="A0A1S3C160"/>
<dbReference type="GeneID" id="103495638"/>
<protein>
    <submittedName>
        <fullName evidence="4">Translation initiation factor IF-2 isoform X1</fullName>
    </submittedName>
    <submittedName>
        <fullName evidence="5">Translation initiation factor IF-2 isoform X2</fullName>
    </submittedName>
</protein>
<dbReference type="EnsemblPlants" id="MELO3C018861.2.1">
    <property type="protein sequence ID" value="MELO3C018861.2.1"/>
    <property type="gene ID" value="MELO3C018861.2"/>
</dbReference>
<reference evidence="3" key="3">
    <citation type="submission" date="2025-05" db="UniProtKB">
        <authorList>
            <consortium name="RefSeq"/>
        </authorList>
    </citation>
    <scope>NUCLEOTIDE SEQUENCE [LARGE SCALE GENOMIC DNA]</scope>
</reference>
<feature type="compositionally biased region" description="Low complexity" evidence="1">
    <location>
        <begin position="21"/>
        <end position="54"/>
    </location>
</feature>
<feature type="compositionally biased region" description="Polar residues" evidence="1">
    <location>
        <begin position="176"/>
        <end position="187"/>
    </location>
</feature>
<evidence type="ECO:0000313" key="4">
    <source>
        <dbReference type="RefSeq" id="XP_008455486.1"/>
    </source>
</evidence>
<dbReference type="Gramene" id="MELO3C018861.2.1">
    <property type="protein sequence ID" value="MELO3C018861.2.1"/>
    <property type="gene ID" value="MELO3C018861.2"/>
</dbReference>
<reference evidence="4 5" key="2">
    <citation type="submission" date="2025-04" db="UniProtKB">
        <authorList>
            <consortium name="RefSeq"/>
        </authorList>
    </citation>
    <scope>IDENTIFICATION</scope>
</reference>
<dbReference type="Proteomes" id="UP001652600">
    <property type="component" value="Chromosome 1"/>
</dbReference>
<feature type="compositionally biased region" description="Polar residues" evidence="1">
    <location>
        <begin position="72"/>
        <end position="88"/>
    </location>
</feature>
<accession>A0A1S3C160</accession>
<sequence>MAKTNKYTSINFNHIYDKNLSSNSKTGNNPSSNKNPSSSSSSSFATATYSSISSPNKSHGRMLVLTRPTPKPITSPQVLSPQPQSRPSSADHRPVPDQPRPQSDSDSISLRPLGRTGTGAIAPSPITGLEKNREITPPVVTLHKPEKFVPPHLRAGFVGKEERPVNVGIRSREGNQRQYGNYGSSSRYGEDGRPKSGGGYERMKGVGEADLGAMVNRPRSSGNRPSSSG</sequence>
<feature type="region of interest" description="Disordered" evidence="1">
    <location>
        <begin position="1"/>
        <end position="229"/>
    </location>
</feature>
<name>A0A1S3C160_CUCME</name>